<proteinExistence type="predicted"/>
<accession>A0A0E9RT10</accession>
<name>A0A0E9RT10_ANGAN</name>
<dbReference type="EMBL" id="GBXM01076595">
    <property type="protein sequence ID" value="JAH31982.1"/>
    <property type="molecule type" value="Transcribed_RNA"/>
</dbReference>
<dbReference type="AlphaFoldDB" id="A0A0E9RT10"/>
<organism evidence="1">
    <name type="scientific">Anguilla anguilla</name>
    <name type="common">European freshwater eel</name>
    <name type="synonym">Muraena anguilla</name>
    <dbReference type="NCBI Taxonomy" id="7936"/>
    <lineage>
        <taxon>Eukaryota</taxon>
        <taxon>Metazoa</taxon>
        <taxon>Chordata</taxon>
        <taxon>Craniata</taxon>
        <taxon>Vertebrata</taxon>
        <taxon>Euteleostomi</taxon>
        <taxon>Actinopterygii</taxon>
        <taxon>Neopterygii</taxon>
        <taxon>Teleostei</taxon>
        <taxon>Anguilliformes</taxon>
        <taxon>Anguillidae</taxon>
        <taxon>Anguilla</taxon>
    </lineage>
</organism>
<evidence type="ECO:0000313" key="1">
    <source>
        <dbReference type="EMBL" id="JAH31982.1"/>
    </source>
</evidence>
<reference evidence="1" key="2">
    <citation type="journal article" date="2015" name="Fish Shellfish Immunol.">
        <title>Early steps in the European eel (Anguilla anguilla)-Vibrio vulnificus interaction in the gills: Role of the RtxA13 toxin.</title>
        <authorList>
            <person name="Callol A."/>
            <person name="Pajuelo D."/>
            <person name="Ebbesson L."/>
            <person name="Teles M."/>
            <person name="MacKenzie S."/>
            <person name="Amaro C."/>
        </authorList>
    </citation>
    <scope>NUCLEOTIDE SEQUENCE</scope>
</reference>
<protein>
    <submittedName>
        <fullName evidence="1">Uncharacterized protein</fullName>
    </submittedName>
</protein>
<reference evidence="1" key="1">
    <citation type="submission" date="2014-11" db="EMBL/GenBank/DDBJ databases">
        <authorList>
            <person name="Amaro Gonzalez C."/>
        </authorList>
    </citation>
    <scope>NUCLEOTIDE SEQUENCE</scope>
</reference>
<sequence>MKKKIQASHWLTINPGVR</sequence>